<dbReference type="PANTHER" id="PTHR46825">
    <property type="entry name" value="D-ALANYL-D-ALANINE-CARBOXYPEPTIDASE/ENDOPEPTIDASE AMPH"/>
    <property type="match status" value="1"/>
</dbReference>
<organism evidence="2 3">
    <name type="scientific">Bradyrhizobium centrolobii</name>
    <dbReference type="NCBI Taxonomy" id="1505087"/>
    <lineage>
        <taxon>Bacteria</taxon>
        <taxon>Pseudomonadati</taxon>
        <taxon>Pseudomonadota</taxon>
        <taxon>Alphaproteobacteria</taxon>
        <taxon>Hyphomicrobiales</taxon>
        <taxon>Nitrobacteraceae</taxon>
        <taxon>Bradyrhizobium</taxon>
    </lineage>
</organism>
<dbReference type="AlphaFoldDB" id="A0A176YIK4"/>
<accession>A0A176YIK4</accession>
<feature type="domain" description="Beta-lactamase-related" evidence="1">
    <location>
        <begin position="23"/>
        <end position="326"/>
    </location>
</feature>
<dbReference type="InterPro" id="IPR001466">
    <property type="entry name" value="Beta-lactam-related"/>
</dbReference>
<gene>
    <name evidence="2" type="ORF">AYJ54_20105</name>
</gene>
<dbReference type="GO" id="GO:0016787">
    <property type="term" value="F:hydrolase activity"/>
    <property type="evidence" value="ECO:0007669"/>
    <property type="project" value="UniProtKB-KW"/>
</dbReference>
<protein>
    <submittedName>
        <fullName evidence="2">Serine hydrolase</fullName>
    </submittedName>
</protein>
<dbReference type="Proteomes" id="UP000076959">
    <property type="component" value="Unassembled WGS sequence"/>
</dbReference>
<reference evidence="2 3" key="1">
    <citation type="submission" date="2016-03" db="EMBL/GenBank/DDBJ databases">
        <title>Draft Genome Sequence of the Strain BR 10245 (Bradyrhizobium sp.) isolated from nodules of Centrolobium paraense.</title>
        <authorList>
            <person name="Simoes-Araujo J.L.Sr."/>
            <person name="Barauna A.C."/>
            <person name="Silva K."/>
            <person name="Zilli J.E."/>
        </authorList>
    </citation>
    <scope>NUCLEOTIDE SEQUENCE [LARGE SCALE GENOMIC DNA]</scope>
    <source>
        <strain evidence="2 3">BR 10245</strain>
    </source>
</reference>
<comment type="caution">
    <text evidence="2">The sequence shown here is derived from an EMBL/GenBank/DDBJ whole genome shotgun (WGS) entry which is preliminary data.</text>
</comment>
<keyword evidence="3" id="KW-1185">Reference proteome</keyword>
<dbReference type="InterPro" id="IPR050491">
    <property type="entry name" value="AmpC-like"/>
</dbReference>
<dbReference type="InterPro" id="IPR012338">
    <property type="entry name" value="Beta-lactam/transpept-like"/>
</dbReference>
<keyword evidence="2" id="KW-0378">Hydrolase</keyword>
<dbReference type="Gene3D" id="3.40.710.10">
    <property type="entry name" value="DD-peptidase/beta-lactamase superfamily"/>
    <property type="match status" value="1"/>
</dbReference>
<dbReference type="PANTHER" id="PTHR46825:SF9">
    <property type="entry name" value="BETA-LACTAMASE-RELATED DOMAIN-CONTAINING PROTEIN"/>
    <property type="match status" value="1"/>
</dbReference>
<dbReference type="SUPFAM" id="SSF56601">
    <property type="entry name" value="beta-lactamase/transpeptidase-like"/>
    <property type="match status" value="1"/>
</dbReference>
<evidence type="ECO:0000313" key="2">
    <source>
        <dbReference type="EMBL" id="OAF06001.1"/>
    </source>
</evidence>
<dbReference type="STRING" id="1505087.AYJ54_20105"/>
<dbReference type="OrthoDB" id="5377981at2"/>
<sequence>MDTWLRSAIDYIGSWVEFQLVGSQQPGVMIAITYRGEVVAEHAFGCADLDTGEKLTPRHRFRIASHSKSFTSAGILKLREQRRLRLDDPVGQYVTGLHPRVAETTLAQILSHSAGLTRDGADSGQFIDSRPYLNEKELRAELELPTAIEAGTRFKYSNHGFGLIGLVIEAVTKEPYPVWIKREIIEAAGLRETEPNAPIPKGAPFARGHTRKLPLGERCVIPGDNPADALASAAGFVATAADTARFFAQLAPNAKKSVLSVASRREMTRQHWRIPQSLEGYYGLGVNAGRTDGWDWFGHGGGFQGYISRTCSIPGCEVAISILSNSIDGAAPIWMDGAMQILRAFQTRGAPHRRVRDWTGRWWTIWGATDLVPMGNRVLVANPQFNNPFMDAAEIEVTGRDTGRFAFAAGYSSHGEPVRRVRDKRCKVSDIWLAGANVKPQAVVAREIARRYPPRKRRPGAH</sequence>
<dbReference type="EMBL" id="LUUB01000078">
    <property type="protein sequence ID" value="OAF06001.1"/>
    <property type="molecule type" value="Genomic_DNA"/>
</dbReference>
<name>A0A176YIK4_9BRAD</name>
<dbReference type="RefSeq" id="WP_063702924.1">
    <property type="nucleotide sequence ID" value="NZ_LUUB01000078.1"/>
</dbReference>
<evidence type="ECO:0000259" key="1">
    <source>
        <dbReference type="Pfam" id="PF00144"/>
    </source>
</evidence>
<evidence type="ECO:0000313" key="3">
    <source>
        <dbReference type="Proteomes" id="UP000076959"/>
    </source>
</evidence>
<proteinExistence type="predicted"/>
<dbReference type="Pfam" id="PF00144">
    <property type="entry name" value="Beta-lactamase"/>
    <property type="match status" value="1"/>
</dbReference>